<reference evidence="2 3" key="1">
    <citation type="submission" date="2020-05" db="EMBL/GenBank/DDBJ databases">
        <title>Draft genome sequence of Desulfovibrio psychrotolerans JS1T.</title>
        <authorList>
            <person name="Ueno A."/>
            <person name="Tamazawa S."/>
            <person name="Tamamura S."/>
            <person name="Murakami T."/>
            <person name="Kiyama T."/>
            <person name="Inomata H."/>
            <person name="Amano Y."/>
            <person name="Miyakawa K."/>
            <person name="Tamaki H."/>
            <person name="Naganuma T."/>
            <person name="Kaneko K."/>
        </authorList>
    </citation>
    <scope>NUCLEOTIDE SEQUENCE [LARGE SCALE GENOMIC DNA]</scope>
    <source>
        <strain evidence="2 3">JS1</strain>
    </source>
</reference>
<dbReference type="PANTHER" id="PTHR22916:SF3">
    <property type="entry name" value="UDP-GLCNAC:BETAGAL BETA-1,3-N-ACETYLGLUCOSAMINYLTRANSFERASE-LIKE PROTEIN 1"/>
    <property type="match status" value="1"/>
</dbReference>
<organism evidence="2 3">
    <name type="scientific">Desulfovibrio psychrotolerans</name>
    <dbReference type="NCBI Taxonomy" id="415242"/>
    <lineage>
        <taxon>Bacteria</taxon>
        <taxon>Pseudomonadati</taxon>
        <taxon>Thermodesulfobacteriota</taxon>
        <taxon>Desulfovibrionia</taxon>
        <taxon>Desulfovibrionales</taxon>
        <taxon>Desulfovibrionaceae</taxon>
        <taxon>Desulfovibrio</taxon>
    </lineage>
</organism>
<dbReference type="GO" id="GO:0016758">
    <property type="term" value="F:hexosyltransferase activity"/>
    <property type="evidence" value="ECO:0007669"/>
    <property type="project" value="UniProtKB-ARBA"/>
</dbReference>
<proteinExistence type="predicted"/>
<keyword evidence="3" id="KW-1185">Reference proteome</keyword>
<dbReference type="AlphaFoldDB" id="A0A7J0BRX8"/>
<feature type="domain" description="Glycosyltransferase 2-like" evidence="1">
    <location>
        <begin position="9"/>
        <end position="168"/>
    </location>
</feature>
<sequence>MQNTDTDVSLLIPAYKPEWFEQCLRSCLAQTLPAREIIISDDCPTDDIRRIVEPHLADPRLRYVRNTPSLGLAANYLQLARLASCRWLKFFDDDDILHPEGLERLMRRTDASVSLVLGGCRMLKENGAVMEKREPLPPRTQGMDYFLRTYAKVPLTLFSRMLIRADVAKALLAEDIPPRMISLDELMGLRAALAGDVAWEPAIICDHRDFSGGYSRNREPQVLMDDLAFVTNPHDHALKAQLAPPAALRRWRSTMVRKYARGAISKFIKHKDRQGLRTFLRHLYARFGLLAVRCALSPRLLVKYGKSLLPYQ</sequence>
<evidence type="ECO:0000313" key="3">
    <source>
        <dbReference type="Proteomes" id="UP000503820"/>
    </source>
</evidence>
<dbReference type="EMBL" id="BLVP01000001">
    <property type="protein sequence ID" value="GFM35905.1"/>
    <property type="molecule type" value="Genomic_DNA"/>
</dbReference>
<comment type="caution">
    <text evidence="2">The sequence shown here is derived from an EMBL/GenBank/DDBJ whole genome shotgun (WGS) entry which is preliminary data.</text>
</comment>
<protein>
    <recommendedName>
        <fullName evidence="1">Glycosyltransferase 2-like domain-containing protein</fullName>
    </recommendedName>
</protein>
<dbReference type="Proteomes" id="UP000503820">
    <property type="component" value="Unassembled WGS sequence"/>
</dbReference>
<evidence type="ECO:0000313" key="2">
    <source>
        <dbReference type="EMBL" id="GFM35905.1"/>
    </source>
</evidence>
<dbReference type="CDD" id="cd00761">
    <property type="entry name" value="Glyco_tranf_GTA_type"/>
    <property type="match status" value="1"/>
</dbReference>
<dbReference type="SUPFAM" id="SSF53448">
    <property type="entry name" value="Nucleotide-diphospho-sugar transferases"/>
    <property type="match status" value="1"/>
</dbReference>
<accession>A0A7J0BRX8</accession>
<dbReference type="InterPro" id="IPR029044">
    <property type="entry name" value="Nucleotide-diphossugar_trans"/>
</dbReference>
<gene>
    <name evidence="2" type="ORF">DSM19430T_05890</name>
</gene>
<dbReference type="Pfam" id="PF00535">
    <property type="entry name" value="Glycos_transf_2"/>
    <property type="match status" value="1"/>
</dbReference>
<dbReference type="InterPro" id="IPR001173">
    <property type="entry name" value="Glyco_trans_2-like"/>
</dbReference>
<name>A0A7J0BRX8_9BACT</name>
<evidence type="ECO:0000259" key="1">
    <source>
        <dbReference type="Pfam" id="PF00535"/>
    </source>
</evidence>
<dbReference type="Gene3D" id="3.90.550.10">
    <property type="entry name" value="Spore Coat Polysaccharide Biosynthesis Protein SpsA, Chain A"/>
    <property type="match status" value="1"/>
</dbReference>
<dbReference type="RefSeq" id="WP_174408565.1">
    <property type="nucleotide sequence ID" value="NZ_BLVP01000001.1"/>
</dbReference>
<dbReference type="PANTHER" id="PTHR22916">
    <property type="entry name" value="GLYCOSYLTRANSFERASE"/>
    <property type="match status" value="1"/>
</dbReference>